<protein>
    <recommendedName>
        <fullName evidence="3">DOMON-like domain-containing protein</fullName>
    </recommendedName>
</protein>
<evidence type="ECO:0000313" key="2">
    <source>
        <dbReference type="Proteomes" id="UP000002186"/>
    </source>
</evidence>
<proteinExistence type="predicted"/>
<reference evidence="1 2" key="2">
    <citation type="journal article" date="2012" name="Stand. Genomic Sci.">
        <title>Complete genome sequence of Thauera aminoaromatica strain MZ1T.</title>
        <authorList>
            <person name="Jiang K."/>
            <person name="Sanseverino J."/>
            <person name="Chauhan A."/>
            <person name="Lucas S."/>
            <person name="Copeland A."/>
            <person name="Lapidus A."/>
            <person name="Del Rio T.G."/>
            <person name="Dalin E."/>
            <person name="Tice H."/>
            <person name="Bruce D."/>
            <person name="Goodwin L."/>
            <person name="Pitluck S."/>
            <person name="Sims D."/>
            <person name="Brettin T."/>
            <person name="Detter J.C."/>
            <person name="Han C."/>
            <person name="Chang Y.J."/>
            <person name="Larimer F."/>
            <person name="Land M."/>
            <person name="Hauser L."/>
            <person name="Kyrpides N.C."/>
            <person name="Mikhailova N."/>
            <person name="Moser S."/>
            <person name="Jegier P."/>
            <person name="Close D."/>
            <person name="Debruyn J.M."/>
            <person name="Wang Y."/>
            <person name="Layton A.C."/>
            <person name="Allen M.S."/>
            <person name="Sayler G.S."/>
        </authorList>
    </citation>
    <scope>NUCLEOTIDE SEQUENCE [LARGE SCALE GENOMIC DNA]</scope>
    <source>
        <strain evidence="1 2">MZ1T</strain>
    </source>
</reference>
<dbReference type="HOGENOM" id="CLU_113334_0_0_4"/>
<dbReference type="CDD" id="cd09627">
    <property type="entry name" value="DOMON_murB_like"/>
    <property type="match status" value="1"/>
</dbReference>
<dbReference type="Proteomes" id="UP000002186">
    <property type="component" value="Chromosome"/>
</dbReference>
<gene>
    <name evidence="1" type="ordered locus">Tmz1t_0617</name>
</gene>
<reference evidence="2" key="1">
    <citation type="submission" date="2009-05" db="EMBL/GenBank/DDBJ databases">
        <title>Complete sequence of chromosome of Thauera sp. MZ1T.</title>
        <authorList>
            <consortium name="US DOE Joint Genome Institute"/>
            <person name="Lucas S."/>
            <person name="Copeland A."/>
            <person name="Lapidus A."/>
            <person name="Glavina del Rio T."/>
            <person name="Dalin E."/>
            <person name="Tice H."/>
            <person name="Bruce D."/>
            <person name="Goodwin L."/>
            <person name="Pitluck S."/>
            <person name="Sims D."/>
            <person name="Brettin T."/>
            <person name="Detter J.C."/>
            <person name="Han C."/>
            <person name="Larimer F."/>
            <person name="Land M."/>
            <person name="Hauser L."/>
            <person name="Kyrpides N."/>
            <person name="Mikhailova N."/>
            <person name="Sayler G.S."/>
        </authorList>
    </citation>
    <scope>NUCLEOTIDE SEQUENCE [LARGE SCALE GENOMIC DNA]</scope>
    <source>
        <strain evidence="2">MZ1T</strain>
    </source>
</reference>
<organism evidence="1 2">
    <name type="scientific">Thauera aminoaromatica</name>
    <dbReference type="NCBI Taxonomy" id="164330"/>
    <lineage>
        <taxon>Bacteria</taxon>
        <taxon>Pseudomonadati</taxon>
        <taxon>Pseudomonadota</taxon>
        <taxon>Betaproteobacteria</taxon>
        <taxon>Rhodocyclales</taxon>
        <taxon>Zoogloeaceae</taxon>
        <taxon>Thauera</taxon>
    </lineage>
</organism>
<dbReference type="AlphaFoldDB" id="C4ZMX8"/>
<dbReference type="Gene3D" id="2.60.40.1190">
    <property type="match status" value="1"/>
</dbReference>
<dbReference type="eggNOG" id="ENOG5032VVI">
    <property type="taxonomic scope" value="Bacteria"/>
</dbReference>
<sequence>MSAHTVTQPLTERPRVPVITVGLRPHPTSPDAEAPWQGLVGRLLATMFALPEGGAVFEFRLEESRPAQLAIPAPATPGPADELWKHTCFEVFLGAPGEAGYREYNFSPSGQWAVYGFRAWRERIEDYVPAATPEVLFSQTDDGLVLEARVPAELLPAVPAGSDLQVSLAAVVERKDGTLEYWALRHAAAQPDFHARDTFVLTLATATHKAD</sequence>
<accession>C4ZMX8</accession>
<dbReference type="STRING" id="85643.Tmz1t_0617"/>
<evidence type="ECO:0000313" key="1">
    <source>
        <dbReference type="EMBL" id="ACK53390.1"/>
    </source>
</evidence>
<dbReference type="RefSeq" id="WP_012584544.1">
    <property type="nucleotide sequence ID" value="NC_011662.2"/>
</dbReference>
<dbReference type="SUPFAM" id="SSF49344">
    <property type="entry name" value="CBD9-like"/>
    <property type="match status" value="1"/>
</dbReference>
<keyword evidence="2" id="KW-1185">Reference proteome</keyword>
<dbReference type="EMBL" id="CP001281">
    <property type="protein sequence ID" value="ACK53390.1"/>
    <property type="molecule type" value="Genomic_DNA"/>
</dbReference>
<dbReference type="KEGG" id="tmz:Tmz1t_0617"/>
<evidence type="ECO:0008006" key="3">
    <source>
        <dbReference type="Google" id="ProtNLM"/>
    </source>
</evidence>
<name>C4ZMX8_THASP</name>